<sequence length="570" mass="67354">MLSIKYFRAYSEEGKQLENILNESLVSFLRNELNVESTFESYDSKGLSHKNGNAPWKVLSFALSNAIVIIDGSIEEVDNYKLGANYECITPAVSSLDNVLVVSRTQLPLNFIACRSNVPLLGEPDKIKRNNRGGYTKSYNNNEILTWLCSELKKMYYNVNENDENTNRLIRPDNLKIDLANSTLSDLMQREKDVMEENIAARRRESHFKDKDDNEREKKKIFISYRTRYYTTEDEPQKSRYGGKYNIVDVAERIKKYHNEIGDATEWDDPFYYPVGVLSNEFMPENRRWAFVSLPDRKIRECHEFWIFNTRNKLNSNGEIEEVGYWDSWWCLGEFLTVIRMKYAGQLKTNFKVMIFNPDKDNPIEELPLDQIPSMTDEQNRELARYFANGDFLETGLETMDGMRNKRKWPKVLRYVYFSFMKRFIWPMIFGDFRNYPFVYFEESIKSHVYDKSFVNNRILECNICNAKGMTMNDVLKDENYVWNFLNINSYYSDKIPGLRTYKGVINLSEQELRKYLQQDGTYEISCENHHTLKIKKSLDKFYIFWQPRNGKPTGPNKCVIETVDLYEVV</sequence>
<proteinExistence type="predicted"/>
<evidence type="ECO:0000313" key="3">
    <source>
        <dbReference type="Proteomes" id="UP000441162"/>
    </source>
</evidence>
<organism evidence="1 4">
    <name type="scientific">Phocaeicola dorei</name>
    <dbReference type="NCBI Taxonomy" id="357276"/>
    <lineage>
        <taxon>Bacteria</taxon>
        <taxon>Pseudomonadati</taxon>
        <taxon>Bacteroidota</taxon>
        <taxon>Bacteroidia</taxon>
        <taxon>Bacteroidales</taxon>
        <taxon>Bacteroidaceae</taxon>
        <taxon>Phocaeicola</taxon>
    </lineage>
</organism>
<name>A0A4Q5HRE1_9BACT</name>
<comment type="caution">
    <text evidence="1">The sequence shown here is derived from an EMBL/GenBank/DDBJ whole genome shotgun (WGS) entry which is preliminary data.</text>
</comment>
<protein>
    <submittedName>
        <fullName evidence="1">Uncharacterized protein</fullName>
    </submittedName>
</protein>
<evidence type="ECO:0000313" key="2">
    <source>
        <dbReference type="EMBL" id="KAA5404116.1"/>
    </source>
</evidence>
<accession>A0A4Q5HRE1</accession>
<gene>
    <name evidence="2" type="ORF">F2Y51_13770</name>
    <name evidence="1" type="ORF">F2Y58_14705</name>
</gene>
<dbReference type="EMBL" id="VVYY01000012">
    <property type="protein sequence ID" value="KAA5396755.1"/>
    <property type="molecule type" value="Genomic_DNA"/>
</dbReference>
<reference evidence="3 4" key="1">
    <citation type="journal article" date="2019" name="Nat. Med.">
        <title>A library of human gut bacterial isolates paired with longitudinal multiomics data enables mechanistic microbiome research.</title>
        <authorList>
            <person name="Poyet M."/>
            <person name="Groussin M."/>
            <person name="Gibbons S.M."/>
            <person name="Avila-Pacheco J."/>
            <person name="Jiang X."/>
            <person name="Kearney S.M."/>
            <person name="Perrotta A.R."/>
            <person name="Berdy B."/>
            <person name="Zhao S."/>
            <person name="Lieberman T.D."/>
            <person name="Swanson P.K."/>
            <person name="Smith M."/>
            <person name="Roesemann S."/>
            <person name="Alexander J.E."/>
            <person name="Rich S.A."/>
            <person name="Livny J."/>
            <person name="Vlamakis H."/>
            <person name="Clish C."/>
            <person name="Bullock K."/>
            <person name="Deik A."/>
            <person name="Scott J."/>
            <person name="Pierce K.A."/>
            <person name="Xavier R.J."/>
            <person name="Alm E.J."/>
        </authorList>
    </citation>
    <scope>NUCLEOTIDE SEQUENCE [LARGE SCALE GENOMIC DNA]</scope>
    <source>
        <strain evidence="1 4">BIOML-A1</strain>
        <strain evidence="2 3">BIOML-A4</strain>
    </source>
</reference>
<evidence type="ECO:0000313" key="4">
    <source>
        <dbReference type="Proteomes" id="UP000481616"/>
    </source>
</evidence>
<dbReference type="Proteomes" id="UP000441162">
    <property type="component" value="Unassembled WGS sequence"/>
</dbReference>
<evidence type="ECO:0000313" key="1">
    <source>
        <dbReference type="EMBL" id="KAA5396755.1"/>
    </source>
</evidence>
<dbReference type="EMBL" id="VVZA01000011">
    <property type="protein sequence ID" value="KAA5404116.1"/>
    <property type="molecule type" value="Genomic_DNA"/>
</dbReference>
<dbReference type="AlphaFoldDB" id="A0A4Q5HRE1"/>
<dbReference type="Proteomes" id="UP000481616">
    <property type="component" value="Unassembled WGS sequence"/>
</dbReference>
<dbReference type="RefSeq" id="WP_130054171.1">
    <property type="nucleotide sequence ID" value="NZ_JBCJEN010000032.1"/>
</dbReference>